<dbReference type="SUPFAM" id="SSF53448">
    <property type="entry name" value="Nucleotide-diphospho-sugar transferases"/>
    <property type="match status" value="1"/>
</dbReference>
<name>A0AB73T985_9FIRM</name>
<dbReference type="AlphaFoldDB" id="A0AB73T985"/>
<dbReference type="GO" id="GO:0009103">
    <property type="term" value="P:lipopolysaccharide biosynthetic process"/>
    <property type="evidence" value="ECO:0007669"/>
    <property type="project" value="UniProtKB-KW"/>
</dbReference>
<comment type="caution">
    <text evidence="10">The sequence shown here is derived from an EMBL/GenBank/DDBJ whole genome shotgun (WGS) entry which is preliminary data.</text>
</comment>
<dbReference type="InterPro" id="IPR001173">
    <property type="entry name" value="Glyco_trans_2-like"/>
</dbReference>
<organism evidence="10 11">
    <name type="scientific">Murimonas intestini</name>
    <dbReference type="NCBI Taxonomy" id="1337051"/>
    <lineage>
        <taxon>Bacteria</taxon>
        <taxon>Bacillati</taxon>
        <taxon>Bacillota</taxon>
        <taxon>Clostridia</taxon>
        <taxon>Lachnospirales</taxon>
        <taxon>Lachnospiraceae</taxon>
        <taxon>Murimonas</taxon>
    </lineage>
</organism>
<dbReference type="InterPro" id="IPR029044">
    <property type="entry name" value="Nucleotide-diphossugar_trans"/>
</dbReference>
<evidence type="ECO:0000256" key="2">
    <source>
        <dbReference type="ARBA" id="ARBA00022676"/>
    </source>
</evidence>
<protein>
    <submittedName>
        <fullName evidence="10">Undecaprenyl-phosphate 4-deoxy-4-formamido-L-arabinose transferase</fullName>
    </submittedName>
</protein>
<keyword evidence="3 10" id="KW-0808">Transferase</keyword>
<accession>A0AB73T985</accession>
<feature type="domain" description="Glycosyltransferase 2-like" evidence="9">
    <location>
        <begin position="4"/>
        <end position="136"/>
    </location>
</feature>
<dbReference type="CDD" id="cd04187">
    <property type="entry name" value="DPM1_like_bac"/>
    <property type="match status" value="1"/>
</dbReference>
<evidence type="ECO:0000256" key="5">
    <source>
        <dbReference type="ARBA" id="ARBA00022985"/>
    </source>
</evidence>
<dbReference type="PANTHER" id="PTHR48090:SF3">
    <property type="entry name" value="UNDECAPRENYL-PHOSPHATE 4-DEOXY-4-FORMAMIDO-L-ARABINOSE TRANSFERASE"/>
    <property type="match status" value="1"/>
</dbReference>
<dbReference type="Pfam" id="PF00535">
    <property type="entry name" value="Glycos_transf_2"/>
    <property type="match status" value="1"/>
</dbReference>
<dbReference type="GO" id="GO:0005886">
    <property type="term" value="C:plasma membrane"/>
    <property type="evidence" value="ECO:0007669"/>
    <property type="project" value="TreeGrafter"/>
</dbReference>
<evidence type="ECO:0000256" key="7">
    <source>
        <dbReference type="ARBA" id="ARBA00023136"/>
    </source>
</evidence>
<evidence type="ECO:0000256" key="6">
    <source>
        <dbReference type="ARBA" id="ARBA00022989"/>
    </source>
</evidence>
<reference evidence="10 11" key="1">
    <citation type="submission" date="2018-05" db="EMBL/GenBank/DDBJ databases">
        <authorList>
            <person name="Goeker M."/>
            <person name="Huntemann M."/>
            <person name="Clum A."/>
            <person name="Pillay M."/>
            <person name="Palaniappan K."/>
            <person name="Varghese N."/>
            <person name="Mikhailova N."/>
            <person name="Stamatis D."/>
            <person name="Reddy T."/>
            <person name="Daum C."/>
            <person name="Shapiro N."/>
            <person name="Ivanova N."/>
            <person name="Kyrpides N."/>
            <person name="Woyke T."/>
        </authorList>
    </citation>
    <scope>NUCLEOTIDE SEQUENCE [LARGE SCALE GENOMIC DNA]</scope>
    <source>
        <strain evidence="10 11">DSM 26524</strain>
    </source>
</reference>
<evidence type="ECO:0000256" key="4">
    <source>
        <dbReference type="ARBA" id="ARBA00022692"/>
    </source>
</evidence>
<evidence type="ECO:0000259" key="9">
    <source>
        <dbReference type="Pfam" id="PF00535"/>
    </source>
</evidence>
<dbReference type="PANTHER" id="PTHR48090">
    <property type="entry name" value="UNDECAPRENYL-PHOSPHATE 4-DEOXY-4-FORMAMIDO-L-ARABINOSE TRANSFERASE-RELATED"/>
    <property type="match status" value="1"/>
</dbReference>
<evidence type="ECO:0000256" key="8">
    <source>
        <dbReference type="SAM" id="Phobius"/>
    </source>
</evidence>
<evidence type="ECO:0000256" key="3">
    <source>
        <dbReference type="ARBA" id="ARBA00022679"/>
    </source>
</evidence>
<proteinExistence type="predicted"/>
<keyword evidence="1" id="KW-1003">Cell membrane</keyword>
<dbReference type="GO" id="GO:0099621">
    <property type="term" value="F:undecaprenyl-phosphate 4-deoxy-4-formamido-L-arabinose transferase activity"/>
    <property type="evidence" value="ECO:0007669"/>
    <property type="project" value="TreeGrafter"/>
</dbReference>
<sequence length="322" mass="36421">MLVSIVIPCYNSARTIGDVVRLTVEEFEKIPGYECEFVLVNDYSKDNTFEAITALCEQYPFVKGISLSKNFGQHNAIMAGLHYTEGEYIIGMDDDLQTHPSQIHKLIEKISEGYDVVFARFAEKKFGFIKKITSKAAGFLTWHMIKRPKGVSASNFWICARFVRDEIVKYTNYNLYLQVLFYRTTGSVANVEVEHFEREEGKSNYTFKKLLTLWLSCLNYTVVPLRISMILGCLFAGGGFIGALVVLIRKIMDPAIPMGWSSVMCAMFVFFGIVLLMLGIIGEYLGKAILNLNNTPQYIVRTELNVKKASQDSADDHEQDGI</sequence>
<evidence type="ECO:0000313" key="11">
    <source>
        <dbReference type="Proteomes" id="UP000245412"/>
    </source>
</evidence>
<feature type="transmembrane region" description="Helical" evidence="8">
    <location>
        <begin position="227"/>
        <end position="248"/>
    </location>
</feature>
<keyword evidence="4 8" id="KW-0812">Transmembrane</keyword>
<keyword evidence="6 8" id="KW-1133">Transmembrane helix</keyword>
<keyword evidence="11" id="KW-1185">Reference proteome</keyword>
<evidence type="ECO:0000256" key="1">
    <source>
        <dbReference type="ARBA" id="ARBA00022475"/>
    </source>
</evidence>
<dbReference type="RefSeq" id="WP_109624153.1">
    <property type="nucleotide sequence ID" value="NZ_CABJAT010000001.1"/>
</dbReference>
<evidence type="ECO:0000313" key="10">
    <source>
        <dbReference type="EMBL" id="PWJ78699.1"/>
    </source>
</evidence>
<feature type="transmembrane region" description="Helical" evidence="8">
    <location>
        <begin position="260"/>
        <end position="281"/>
    </location>
</feature>
<dbReference type="EMBL" id="QGGY01000001">
    <property type="protein sequence ID" value="PWJ78699.1"/>
    <property type="molecule type" value="Genomic_DNA"/>
</dbReference>
<keyword evidence="5" id="KW-0448">Lipopolysaccharide biosynthesis</keyword>
<dbReference type="Gene3D" id="3.90.550.10">
    <property type="entry name" value="Spore Coat Polysaccharide Biosynthesis Protein SpsA, Chain A"/>
    <property type="match status" value="1"/>
</dbReference>
<keyword evidence="2" id="KW-0328">Glycosyltransferase</keyword>
<keyword evidence="7 8" id="KW-0472">Membrane</keyword>
<gene>
    <name evidence="10" type="ORF">C7383_10167</name>
</gene>
<dbReference type="Proteomes" id="UP000245412">
    <property type="component" value="Unassembled WGS sequence"/>
</dbReference>
<dbReference type="InterPro" id="IPR050256">
    <property type="entry name" value="Glycosyltransferase_2"/>
</dbReference>